<feature type="transmembrane region" description="Helical" evidence="7">
    <location>
        <begin position="307"/>
        <end position="331"/>
    </location>
</feature>
<evidence type="ECO:0000256" key="4">
    <source>
        <dbReference type="ARBA" id="ARBA00022989"/>
    </source>
</evidence>
<keyword evidence="3 7" id="KW-0812">Transmembrane</keyword>
<feature type="transmembrane region" description="Helical" evidence="7">
    <location>
        <begin position="52"/>
        <end position="76"/>
    </location>
</feature>
<evidence type="ECO:0000256" key="5">
    <source>
        <dbReference type="ARBA" id="ARBA00023136"/>
    </source>
</evidence>
<dbReference type="PANTHER" id="PTHR39087:SF2">
    <property type="entry name" value="UPF0104 MEMBRANE PROTEIN MJ1595"/>
    <property type="match status" value="1"/>
</dbReference>
<evidence type="ECO:0000256" key="3">
    <source>
        <dbReference type="ARBA" id="ARBA00022692"/>
    </source>
</evidence>
<dbReference type="NCBIfam" id="TIGR00374">
    <property type="entry name" value="flippase-like domain"/>
    <property type="match status" value="1"/>
</dbReference>
<evidence type="ECO:0000256" key="6">
    <source>
        <dbReference type="SAM" id="MobiDB-lite"/>
    </source>
</evidence>
<dbReference type="PANTHER" id="PTHR39087">
    <property type="entry name" value="UPF0104 MEMBRANE PROTEIN MJ1595"/>
    <property type="match status" value="1"/>
</dbReference>
<keyword evidence="9" id="KW-1185">Reference proteome</keyword>
<evidence type="ECO:0000313" key="8">
    <source>
        <dbReference type="EMBL" id="BAN01738.1"/>
    </source>
</evidence>
<keyword evidence="2" id="KW-1003">Cell membrane</keyword>
<reference evidence="8 9" key="1">
    <citation type="journal article" date="2013" name="Int. J. Syst. Evol. Microbiol.">
        <title>Ilumatobacter nonamiense sp. nov. and Ilumatobacter coccineum sp. nov., isolated from seashore sand.</title>
        <authorList>
            <person name="Matsumoto A."/>
            <person name="Kasai H."/>
            <person name="Matsuo Y."/>
            <person name="Shizuri Y."/>
            <person name="Ichikawa N."/>
            <person name="Fujita N."/>
            <person name="Omura S."/>
            <person name="Takahashi Y."/>
        </authorList>
    </citation>
    <scope>NUCLEOTIDE SEQUENCE [LARGE SCALE GENOMIC DNA]</scope>
    <source>
        <strain evidence="9">NBRC 103263 / KCTC 29153 / YM16-304</strain>
    </source>
</reference>
<dbReference type="GO" id="GO:0005886">
    <property type="term" value="C:plasma membrane"/>
    <property type="evidence" value="ECO:0007669"/>
    <property type="project" value="UniProtKB-SubCell"/>
</dbReference>
<organism evidence="8 9">
    <name type="scientific">Ilumatobacter coccineus (strain NBRC 103263 / KCTC 29153 / YM16-304)</name>
    <dbReference type="NCBI Taxonomy" id="1313172"/>
    <lineage>
        <taxon>Bacteria</taxon>
        <taxon>Bacillati</taxon>
        <taxon>Actinomycetota</taxon>
        <taxon>Acidimicrobiia</taxon>
        <taxon>Acidimicrobiales</taxon>
        <taxon>Ilumatobacteraceae</taxon>
        <taxon>Ilumatobacter</taxon>
    </lineage>
</organism>
<feature type="transmembrane region" description="Helical" evidence="7">
    <location>
        <begin position="264"/>
        <end position="287"/>
    </location>
</feature>
<evidence type="ECO:0000256" key="7">
    <source>
        <dbReference type="SAM" id="Phobius"/>
    </source>
</evidence>
<proteinExistence type="predicted"/>
<evidence type="ECO:0000313" key="9">
    <source>
        <dbReference type="Proteomes" id="UP000011863"/>
    </source>
</evidence>
<dbReference type="EMBL" id="AP012057">
    <property type="protein sequence ID" value="BAN01738.1"/>
    <property type="molecule type" value="Genomic_DNA"/>
</dbReference>
<evidence type="ECO:0000256" key="2">
    <source>
        <dbReference type="ARBA" id="ARBA00022475"/>
    </source>
</evidence>
<keyword evidence="4 7" id="KW-1133">Transmembrane helix</keyword>
<evidence type="ECO:0000256" key="1">
    <source>
        <dbReference type="ARBA" id="ARBA00004651"/>
    </source>
</evidence>
<gene>
    <name evidence="8" type="ORF">YM304_14240</name>
</gene>
<protein>
    <recommendedName>
        <fullName evidence="10">Flippase-like domain-containing protein</fullName>
    </recommendedName>
</protein>
<feature type="transmembrane region" description="Helical" evidence="7">
    <location>
        <begin position="233"/>
        <end position="252"/>
    </location>
</feature>
<keyword evidence="5 7" id="KW-0472">Membrane</keyword>
<accession>A0A6C7EAS4</accession>
<dbReference type="AlphaFoldDB" id="A0A6C7EAS4"/>
<dbReference type="KEGG" id="aym:YM304_14240"/>
<dbReference type="InterPro" id="IPR022791">
    <property type="entry name" value="L-PG_synthase/AglD"/>
</dbReference>
<feature type="region of interest" description="Disordered" evidence="6">
    <location>
        <begin position="373"/>
        <end position="393"/>
    </location>
</feature>
<feature type="transmembrane region" description="Helical" evidence="7">
    <location>
        <begin position="20"/>
        <end position="40"/>
    </location>
</feature>
<name>A0A6C7EAS4_ILUCY</name>
<feature type="transmembrane region" description="Helical" evidence="7">
    <location>
        <begin position="129"/>
        <end position="150"/>
    </location>
</feature>
<comment type="subcellular location">
    <subcellularLocation>
        <location evidence="1">Cell membrane</location>
        <topology evidence="1">Multi-pass membrane protein</topology>
    </subcellularLocation>
</comment>
<feature type="transmembrane region" description="Helical" evidence="7">
    <location>
        <begin position="97"/>
        <end position="117"/>
    </location>
</feature>
<dbReference type="Pfam" id="PF03706">
    <property type="entry name" value="LPG_synthase_TM"/>
    <property type="match status" value="1"/>
</dbReference>
<feature type="transmembrane region" description="Helical" evidence="7">
    <location>
        <begin position="162"/>
        <end position="185"/>
    </location>
</feature>
<sequence length="393" mass="42301">MLPRVTPAVKPRIRPVRFGIKMAVFALVVYYSIALLPKFREAASELTDLNPVLIGVGFALELVALFFYSLLTRAALGEAADPLSPMRMFRIQLSTKALTNVVPGGNAAGSALGYRLLTLSGIRGPDAGFALATAGIGSAVVLNLVFWLGLIVSVPRRGVNPVYGSAALMGIIVIGIAAFLVVGIMEGQGRAEKFVRWIARKMRTDEDKMANALRQIGTRLEELMSDPALLRRVVFFALANWLVDAAALWVFIRAFGGSLDIDALIVAFGLGNLLAAIPITPGGLGYVDAVYVVTLVGFGLTENVATLGFAAYRFAQFFFPIFLGAIAYATLRIGPWKIEKRDRLARLRELARDGSNTGESKIDFALRFGRRVTEPPDEPVADAAEMGHGADEA</sequence>
<evidence type="ECO:0008006" key="10">
    <source>
        <dbReference type="Google" id="ProtNLM"/>
    </source>
</evidence>
<dbReference type="Proteomes" id="UP000011863">
    <property type="component" value="Chromosome"/>
</dbReference>